<evidence type="ECO:0000313" key="4">
    <source>
        <dbReference type="Proteomes" id="UP000218238"/>
    </source>
</evidence>
<keyword evidence="4" id="KW-1185">Reference proteome</keyword>
<dbReference type="InterPro" id="IPR010985">
    <property type="entry name" value="Ribbon_hlx_hlx"/>
</dbReference>
<comment type="similarity">
    <text evidence="1">Belongs to the ParD antitoxin family.</text>
</comment>
<gene>
    <name evidence="3" type="ORF">CK510_23710</name>
</gene>
<reference evidence="3 4" key="1">
    <citation type="submission" date="2017-08" db="EMBL/GenBank/DDBJ databases">
        <title>Draft genome sequence of filamentous cyanobacterium Calothrix elsteri CCALA 953.</title>
        <authorList>
            <person name="Gagunashvili A.N."/>
            <person name="Elster J."/>
            <person name="Andresson O.S."/>
        </authorList>
    </citation>
    <scope>NUCLEOTIDE SEQUENCE [LARGE SCALE GENOMIC DNA]</scope>
    <source>
        <strain evidence="3 4">CCALA 953</strain>
    </source>
</reference>
<evidence type="ECO:0000313" key="3">
    <source>
        <dbReference type="EMBL" id="PAX51636.1"/>
    </source>
</evidence>
<organism evidence="3 4">
    <name type="scientific">Brunnivagina elsteri CCALA 953</name>
    <dbReference type="NCBI Taxonomy" id="987040"/>
    <lineage>
        <taxon>Bacteria</taxon>
        <taxon>Bacillati</taxon>
        <taxon>Cyanobacteriota</taxon>
        <taxon>Cyanophyceae</taxon>
        <taxon>Nostocales</taxon>
        <taxon>Calotrichaceae</taxon>
        <taxon>Brunnivagina</taxon>
    </lineage>
</organism>
<dbReference type="AlphaFoldDB" id="A0A2A2TDA9"/>
<name>A0A2A2TDA9_9CYAN</name>
<dbReference type="RefSeq" id="WP_095724021.1">
    <property type="nucleotide sequence ID" value="NZ_NTFS01000359.1"/>
</dbReference>
<dbReference type="Gene3D" id="6.10.10.120">
    <property type="entry name" value="Antitoxin ParD1-like"/>
    <property type="match status" value="1"/>
</dbReference>
<sequence length="85" mass="9944">MTTLNISLPDAMRAFIDEEVAKGDYSTASEYIRDLIRQAQKKAEEKKLEIMLLEGLDSGKPIEVTDEWWEQKRAQIMQRFPQKNK</sequence>
<dbReference type="PANTHER" id="PTHR36582:SF2">
    <property type="entry name" value="ANTITOXIN PARD"/>
    <property type="match status" value="1"/>
</dbReference>
<protein>
    <submittedName>
        <fullName evidence="3">Type II toxin-antitoxin system ParD family antitoxin</fullName>
    </submittedName>
</protein>
<keyword evidence="2" id="KW-1277">Toxin-antitoxin system</keyword>
<dbReference type="SUPFAM" id="SSF47598">
    <property type="entry name" value="Ribbon-helix-helix"/>
    <property type="match status" value="1"/>
</dbReference>
<dbReference type="InterPro" id="IPR038296">
    <property type="entry name" value="ParD_sf"/>
</dbReference>
<dbReference type="Proteomes" id="UP000218238">
    <property type="component" value="Unassembled WGS sequence"/>
</dbReference>
<dbReference type="GO" id="GO:0006355">
    <property type="term" value="P:regulation of DNA-templated transcription"/>
    <property type="evidence" value="ECO:0007669"/>
    <property type="project" value="InterPro"/>
</dbReference>
<dbReference type="CDD" id="cd22231">
    <property type="entry name" value="RHH_NikR_HicB-like"/>
    <property type="match status" value="1"/>
</dbReference>
<dbReference type="OrthoDB" id="515108at2"/>
<proteinExistence type="inferred from homology"/>
<dbReference type="InterPro" id="IPR022789">
    <property type="entry name" value="ParD"/>
</dbReference>
<dbReference type="Pfam" id="PF03693">
    <property type="entry name" value="ParD_antitoxin"/>
    <property type="match status" value="1"/>
</dbReference>
<dbReference type="NCBIfam" id="TIGR02606">
    <property type="entry name" value="antidote_CC2985"/>
    <property type="match status" value="1"/>
</dbReference>
<comment type="caution">
    <text evidence="3">The sequence shown here is derived from an EMBL/GenBank/DDBJ whole genome shotgun (WGS) entry which is preliminary data.</text>
</comment>
<accession>A0A2A2TDA9</accession>
<evidence type="ECO:0000256" key="1">
    <source>
        <dbReference type="ARBA" id="ARBA00008580"/>
    </source>
</evidence>
<dbReference type="EMBL" id="NTFS01000359">
    <property type="protein sequence ID" value="PAX51636.1"/>
    <property type="molecule type" value="Genomic_DNA"/>
</dbReference>
<evidence type="ECO:0000256" key="2">
    <source>
        <dbReference type="ARBA" id="ARBA00022649"/>
    </source>
</evidence>
<dbReference type="PANTHER" id="PTHR36582">
    <property type="entry name" value="ANTITOXIN PARD"/>
    <property type="match status" value="1"/>
</dbReference>